<dbReference type="InterPro" id="IPR051043">
    <property type="entry name" value="Sulfatase_Mod_Factor_Kinase"/>
</dbReference>
<accession>A0A0D5Y671</accession>
<dbReference type="InterPro" id="IPR016187">
    <property type="entry name" value="CTDL_fold"/>
</dbReference>
<sequence length="335" mass="37309">MKQRYGLALCIVLLISGCGQRGTAGPASKALSPEKVAGIASTIQRKYPELSPHLRDAVLNTVVRAMDNMVLIEGGEFQMGDFGWPRGFDPQALCQWPCGVDPANMERISLDVDDDFVHPVKLSSYYLSSLQTTLGDFDLFFLAQGKPPFDADLRKREDMKHLYRENLPAPASRKWQEAKDYCGWLADLSGYPVDLPTEAQWEYAARNRGQPVMFATDNGNLDYGRNFPAPDDNQTFAVDRFVPNPLGLYNLTGNASEWVNDWYDKHYYRESPVENPQGPATGISRAQRGANNEFANDPTFSPSASTVRRWSWGALAAWNAPGVSFRCAIQSAQPL</sequence>
<dbReference type="KEGG" id="pcz:PCL1606_53680"/>
<evidence type="ECO:0000313" key="2">
    <source>
        <dbReference type="EMBL" id="AKA26813.1"/>
    </source>
</evidence>
<dbReference type="InterPro" id="IPR042095">
    <property type="entry name" value="SUMF_sf"/>
</dbReference>
<dbReference type="RefSeq" id="WP_045885859.1">
    <property type="nucleotide sequence ID" value="NZ_CP011110.1"/>
</dbReference>
<dbReference type="PROSITE" id="PS51257">
    <property type="entry name" value="PROKAR_LIPOPROTEIN"/>
    <property type="match status" value="1"/>
</dbReference>
<dbReference type="EMBL" id="CP011110">
    <property type="protein sequence ID" value="AKA26813.1"/>
    <property type="molecule type" value="Genomic_DNA"/>
</dbReference>
<evidence type="ECO:0000313" key="3">
    <source>
        <dbReference type="Proteomes" id="UP000032748"/>
    </source>
</evidence>
<feature type="domain" description="Sulfatase-modifying factor enzyme-like" evidence="1">
    <location>
        <begin position="67"/>
        <end position="328"/>
    </location>
</feature>
<name>A0A0D5Y671_9PSED</name>
<dbReference type="PANTHER" id="PTHR23150:SF19">
    <property type="entry name" value="FORMYLGLYCINE-GENERATING ENZYME"/>
    <property type="match status" value="1"/>
</dbReference>
<proteinExistence type="predicted"/>
<dbReference type="InterPro" id="IPR005532">
    <property type="entry name" value="SUMF_dom"/>
</dbReference>
<dbReference type="GO" id="GO:0120147">
    <property type="term" value="F:formylglycine-generating oxidase activity"/>
    <property type="evidence" value="ECO:0007669"/>
    <property type="project" value="TreeGrafter"/>
</dbReference>
<dbReference type="Pfam" id="PF03781">
    <property type="entry name" value="FGE-sulfatase"/>
    <property type="match status" value="1"/>
</dbReference>
<dbReference type="PATRIC" id="fig|587753.10.peg.5360"/>
<dbReference type="PANTHER" id="PTHR23150">
    <property type="entry name" value="SULFATASE MODIFYING FACTOR 1, 2"/>
    <property type="match status" value="1"/>
</dbReference>
<dbReference type="OrthoDB" id="9768004at2"/>
<dbReference type="Gene3D" id="3.90.1580.10">
    <property type="entry name" value="paralog of FGE (formylglycine-generating enzyme)"/>
    <property type="match status" value="1"/>
</dbReference>
<protein>
    <recommendedName>
        <fullName evidence="1">Sulfatase-modifying factor enzyme-like domain-containing protein</fullName>
    </recommendedName>
</protein>
<dbReference type="SUPFAM" id="SSF56436">
    <property type="entry name" value="C-type lectin-like"/>
    <property type="match status" value="1"/>
</dbReference>
<dbReference type="Proteomes" id="UP000032748">
    <property type="component" value="Chromosome"/>
</dbReference>
<reference evidence="2 3" key="1">
    <citation type="journal article" date="2015" name="Mol. Plant Microbe Interact.">
        <title>Comparative Genomic Analysis of Pseudomonas chlororaphis PCL1606 Reveals New Insight into Antifungal Compounds Involved in Biocontrol.</title>
        <authorList>
            <person name="Calderon C.E."/>
            <person name="Ramos C."/>
            <person name="de Vicente A."/>
            <person name="Cazorla F.M."/>
        </authorList>
    </citation>
    <scope>NUCLEOTIDE SEQUENCE [LARGE SCALE GENOMIC DNA]</scope>
    <source>
        <strain evidence="2 3">PCL1606</strain>
    </source>
</reference>
<organism evidence="2 3">
    <name type="scientific">Pseudomonas chlororaphis</name>
    <dbReference type="NCBI Taxonomy" id="587753"/>
    <lineage>
        <taxon>Bacteria</taxon>
        <taxon>Pseudomonadati</taxon>
        <taxon>Pseudomonadota</taxon>
        <taxon>Gammaproteobacteria</taxon>
        <taxon>Pseudomonadales</taxon>
        <taxon>Pseudomonadaceae</taxon>
        <taxon>Pseudomonas</taxon>
    </lineage>
</organism>
<gene>
    <name evidence="2" type="ORF">PCL1606_53680</name>
</gene>
<evidence type="ECO:0000259" key="1">
    <source>
        <dbReference type="Pfam" id="PF03781"/>
    </source>
</evidence>
<dbReference type="AlphaFoldDB" id="A0A0D5Y671"/>